<evidence type="ECO:0000313" key="2">
    <source>
        <dbReference type="EMBL" id="PYF68430.1"/>
    </source>
</evidence>
<dbReference type="NCBIfam" id="NF033709">
    <property type="entry name" value="PorV_fam"/>
    <property type="match status" value="1"/>
</dbReference>
<accession>A0A318U6F1</accession>
<reference evidence="2 3" key="1">
    <citation type="submission" date="2018-06" db="EMBL/GenBank/DDBJ databases">
        <title>Genomic Encyclopedia of Archaeal and Bacterial Type Strains, Phase II (KMG-II): from individual species to whole genera.</title>
        <authorList>
            <person name="Goeker M."/>
        </authorList>
    </citation>
    <scope>NUCLEOTIDE SEQUENCE [LARGE SCALE GENOMIC DNA]</scope>
    <source>
        <strain evidence="2 3">DSM 27372</strain>
    </source>
</reference>
<evidence type="ECO:0000259" key="1">
    <source>
        <dbReference type="Pfam" id="PF19572"/>
    </source>
</evidence>
<dbReference type="RefSeq" id="WP_110834688.1">
    <property type="nucleotide sequence ID" value="NZ_QKLU01000012.1"/>
</dbReference>
<dbReference type="NCBIfam" id="NF033710">
    <property type="entry name" value="T9SS_OM_PorV"/>
    <property type="match status" value="1"/>
</dbReference>
<sequence length="368" mass="40107">MGRKIIIISLSIIMISLLCNAQSNIIPVSVPFLNLVPDARSAGMGEIGVATPADAYSAYWNPGKTTFTDSEGAISASYSPYLRALNKGMDFLNLSGYIKPQYNKAIGYYARYLSMGETIYRNDQGIEKGLKRPFDLTIGGTYSIRISEGLGIGAGVKYIHSSVTTIGESEQLEISSANALSFDLGIYYEKYIQDTKLAYGLSLNNIGTKIKYANTIPGFQPMNLKIGGSANFLAGVNGSLTIGADITKPLTPTPPQIDENGNITKGSSMEKSVVKAIFSSFTDAPGGITETIQGLTYGIGAEYDYMQQFFFRCGLVYEHKNKGEKRYGTLGAGFKYHNFQLDGAYYLPFDSFSPFKNSMKLTLSFNIE</sequence>
<evidence type="ECO:0000313" key="3">
    <source>
        <dbReference type="Proteomes" id="UP000248198"/>
    </source>
</evidence>
<keyword evidence="3" id="KW-1185">Reference proteome</keyword>
<dbReference type="OrthoDB" id="9758448at2"/>
<dbReference type="Pfam" id="PF19572">
    <property type="entry name" value="PorV"/>
    <property type="match status" value="1"/>
</dbReference>
<gene>
    <name evidence="2" type="ORF">B0O44_11214</name>
</gene>
<dbReference type="InterPro" id="IPR045741">
    <property type="entry name" value="PorV"/>
</dbReference>
<dbReference type="AlphaFoldDB" id="A0A318U6F1"/>
<dbReference type="Gene3D" id="2.40.160.60">
    <property type="entry name" value="Outer membrane protein transport protein (OMPP1/FadL/TodX)"/>
    <property type="match status" value="1"/>
</dbReference>
<organism evidence="2 3">
    <name type="scientific">Pedobacter nutrimenti</name>
    <dbReference type="NCBI Taxonomy" id="1241337"/>
    <lineage>
        <taxon>Bacteria</taxon>
        <taxon>Pseudomonadati</taxon>
        <taxon>Bacteroidota</taxon>
        <taxon>Sphingobacteriia</taxon>
        <taxon>Sphingobacteriales</taxon>
        <taxon>Sphingobacteriaceae</taxon>
        <taxon>Pedobacter</taxon>
    </lineage>
</organism>
<protein>
    <recommendedName>
        <fullName evidence="1">Type IX secretion system protein PorV domain-containing protein</fullName>
    </recommendedName>
</protein>
<dbReference type="InterPro" id="IPR047799">
    <property type="entry name" value="T9SS_OM_PorV"/>
</dbReference>
<proteinExistence type="predicted"/>
<dbReference type="Proteomes" id="UP000248198">
    <property type="component" value="Unassembled WGS sequence"/>
</dbReference>
<dbReference type="EMBL" id="QKLU01000012">
    <property type="protein sequence ID" value="PYF68430.1"/>
    <property type="molecule type" value="Genomic_DNA"/>
</dbReference>
<feature type="domain" description="Type IX secretion system protein PorV" evidence="1">
    <location>
        <begin position="20"/>
        <end position="255"/>
    </location>
</feature>
<name>A0A318U6F1_9SPHI</name>
<comment type="caution">
    <text evidence="2">The sequence shown here is derived from an EMBL/GenBank/DDBJ whole genome shotgun (WGS) entry which is preliminary data.</text>
</comment>